<evidence type="ECO:0000259" key="1">
    <source>
        <dbReference type="Pfam" id="PF07883"/>
    </source>
</evidence>
<comment type="caution">
    <text evidence="2">The sequence shown here is derived from an EMBL/GenBank/DDBJ whole genome shotgun (WGS) entry which is preliminary data.</text>
</comment>
<evidence type="ECO:0000313" key="3">
    <source>
        <dbReference type="Proteomes" id="UP001144313"/>
    </source>
</evidence>
<dbReference type="InterPro" id="IPR014710">
    <property type="entry name" value="RmlC-like_jellyroll"/>
</dbReference>
<dbReference type="AlphaFoldDB" id="A0A9W6LIH9"/>
<evidence type="ECO:0000313" key="2">
    <source>
        <dbReference type="EMBL" id="GLI43696.1"/>
    </source>
</evidence>
<dbReference type="InterPro" id="IPR011051">
    <property type="entry name" value="RmlC_Cupin_sf"/>
</dbReference>
<dbReference type="SUPFAM" id="SSF51182">
    <property type="entry name" value="RmlC-like cupins"/>
    <property type="match status" value="1"/>
</dbReference>
<dbReference type="RefSeq" id="WP_270116768.1">
    <property type="nucleotide sequence ID" value="NZ_BAAAOL010000017.1"/>
</dbReference>
<protein>
    <submittedName>
        <fullName evidence="2">Cupin</fullName>
    </submittedName>
</protein>
<reference evidence="2" key="1">
    <citation type="submission" date="2022-12" db="EMBL/GenBank/DDBJ databases">
        <title>Reference genome sequencing for broad-spectrum identification of bacterial and archaeal isolates by mass spectrometry.</title>
        <authorList>
            <person name="Sekiguchi Y."/>
            <person name="Tourlousse D.M."/>
        </authorList>
    </citation>
    <scope>NUCLEOTIDE SEQUENCE</scope>
    <source>
        <strain evidence="2">LLR39Z86</strain>
    </source>
</reference>
<dbReference type="InterPro" id="IPR013096">
    <property type="entry name" value="Cupin_2"/>
</dbReference>
<dbReference type="Gene3D" id="2.60.120.10">
    <property type="entry name" value="Jelly Rolls"/>
    <property type="match status" value="1"/>
</dbReference>
<feature type="domain" description="Cupin type-2" evidence="1">
    <location>
        <begin position="37"/>
        <end position="86"/>
    </location>
</feature>
<keyword evidence="3" id="KW-1185">Reference proteome</keyword>
<dbReference type="Proteomes" id="UP001144313">
    <property type="component" value="Unassembled WGS sequence"/>
</dbReference>
<accession>A0A9W6LIH9</accession>
<proteinExistence type="predicted"/>
<organism evidence="2 3">
    <name type="scientific">Glycomyces algeriensis</name>
    <dbReference type="NCBI Taxonomy" id="256037"/>
    <lineage>
        <taxon>Bacteria</taxon>
        <taxon>Bacillati</taxon>
        <taxon>Actinomycetota</taxon>
        <taxon>Actinomycetes</taxon>
        <taxon>Glycomycetales</taxon>
        <taxon>Glycomycetaceae</taxon>
        <taxon>Glycomyces</taxon>
    </lineage>
</organism>
<gene>
    <name evidence="2" type="ORF">GALLR39Z86_35460</name>
</gene>
<name>A0A9W6LIH9_9ACTN</name>
<sequence>MRIVRSTESRRAETPAAVMTTLASPALGGAAAPLWKVEAAPGTTGPVHYIDAEQVWTVLGGALTVTVDGEAADLAAGDTIVIAADATRQITPGPDGFTALCTGPAGMQAYMPGKEDAKITPPWTV</sequence>
<dbReference type="Pfam" id="PF07883">
    <property type="entry name" value="Cupin_2"/>
    <property type="match status" value="1"/>
</dbReference>
<dbReference type="EMBL" id="BSDT01000001">
    <property type="protein sequence ID" value="GLI43696.1"/>
    <property type="molecule type" value="Genomic_DNA"/>
</dbReference>